<dbReference type="EMBL" id="LYPB01000049">
    <property type="protein sequence ID" value="OAS21181.1"/>
    <property type="molecule type" value="Genomic_DNA"/>
</dbReference>
<accession>A0A198AJF4</accession>
<evidence type="ECO:0000313" key="2">
    <source>
        <dbReference type="Proteomes" id="UP000078454"/>
    </source>
</evidence>
<dbReference type="STRING" id="1850517.A8708_30310"/>
<evidence type="ECO:0000313" key="1">
    <source>
        <dbReference type="EMBL" id="OAS21181.1"/>
    </source>
</evidence>
<sequence>MTASVNEQELLQFIIGKTKADPKQIELVLKHEKAYIAKVEQSSKGAVDIDSDDLIDHILGRPDVKLSELAVDTILEAEMEYLMKNGMAGYMD</sequence>
<gene>
    <name evidence="1" type="ORF">A8708_30310</name>
</gene>
<keyword evidence="2" id="KW-1185">Reference proteome</keyword>
<organism evidence="1 2">
    <name type="scientific">Paenibacillus oryzisoli</name>
    <dbReference type="NCBI Taxonomy" id="1850517"/>
    <lineage>
        <taxon>Bacteria</taxon>
        <taxon>Bacillati</taxon>
        <taxon>Bacillota</taxon>
        <taxon>Bacilli</taxon>
        <taxon>Bacillales</taxon>
        <taxon>Paenibacillaceae</taxon>
        <taxon>Paenibacillus</taxon>
    </lineage>
</organism>
<dbReference type="RefSeq" id="WP_068662757.1">
    <property type="nucleotide sequence ID" value="NZ_LYPB01000049.1"/>
</dbReference>
<dbReference type="OrthoDB" id="2889099at2"/>
<reference evidence="1 2" key="1">
    <citation type="submission" date="2016-05" db="EMBL/GenBank/DDBJ databases">
        <title>Paenibacillus sp. 1ZS3-15 nov., isolated from the rhizosphere soil.</title>
        <authorList>
            <person name="Zhang X.X."/>
            <person name="Zhang J."/>
        </authorList>
    </citation>
    <scope>NUCLEOTIDE SEQUENCE [LARGE SCALE GENOMIC DNA]</scope>
    <source>
        <strain evidence="1 2">1ZS3-15</strain>
    </source>
</reference>
<dbReference type="AlphaFoldDB" id="A0A198AJF4"/>
<proteinExistence type="predicted"/>
<name>A0A198AJF4_9BACL</name>
<protein>
    <submittedName>
        <fullName evidence="1">Uncharacterized protein</fullName>
    </submittedName>
</protein>
<dbReference type="Proteomes" id="UP000078454">
    <property type="component" value="Unassembled WGS sequence"/>
</dbReference>
<comment type="caution">
    <text evidence="1">The sequence shown here is derived from an EMBL/GenBank/DDBJ whole genome shotgun (WGS) entry which is preliminary data.</text>
</comment>